<sequence>MIPIETTSWVILAGGQASRMNGNDKGLIELNKKTLVEHAIEILAVQTDRYSINANRNLDTYQKFAPVIKDEITGFQGPLAGIHAGLANSKTEWVGFVPCDCPFIVGDLVERFCNDVSESNLIYVAHDGEHVQPIFSLWNIKVLDALEDYLKRGERKVGFFYKEMNAKPVDFSDTPKSFVNLNTPEDLKQFEKAEL</sequence>
<evidence type="ECO:0000256" key="6">
    <source>
        <dbReference type="ARBA" id="ARBA00023134"/>
    </source>
</evidence>
<evidence type="ECO:0000256" key="5">
    <source>
        <dbReference type="ARBA" id="ARBA00022842"/>
    </source>
</evidence>
<evidence type="ECO:0000256" key="8">
    <source>
        <dbReference type="HAMAP-Rule" id="MF_00316"/>
    </source>
</evidence>
<organism evidence="10 11">
    <name type="scientific">Vibrio marisflavi CECT 7928</name>
    <dbReference type="NCBI Taxonomy" id="634439"/>
    <lineage>
        <taxon>Bacteria</taxon>
        <taxon>Pseudomonadati</taxon>
        <taxon>Pseudomonadota</taxon>
        <taxon>Gammaproteobacteria</taxon>
        <taxon>Vibrionales</taxon>
        <taxon>Vibrionaceae</taxon>
        <taxon>Vibrio</taxon>
    </lineage>
</organism>
<dbReference type="InterPro" id="IPR025877">
    <property type="entry name" value="MobA-like_NTP_Trfase"/>
</dbReference>
<feature type="binding site" evidence="8">
    <location>
        <position position="25"/>
    </location>
    <ligand>
        <name>GTP</name>
        <dbReference type="ChEBI" id="CHEBI:37565"/>
    </ligand>
</feature>
<comment type="function">
    <text evidence="8">Transfers a GMP moiety from GTP to Mo-molybdopterin (Mo-MPT) cofactor (Moco or molybdenum cofactor) to form Mo-molybdopterin guanine dinucleotide (Mo-MGD) cofactor.</text>
</comment>
<dbReference type="Proteomes" id="UP000838748">
    <property type="component" value="Unassembled WGS sequence"/>
</dbReference>
<reference evidence="10" key="1">
    <citation type="submission" date="2021-11" db="EMBL/GenBank/DDBJ databases">
        <authorList>
            <person name="Rodrigo-Torres L."/>
            <person name="Arahal R. D."/>
            <person name="Lucena T."/>
        </authorList>
    </citation>
    <scope>NUCLEOTIDE SEQUENCE</scope>
    <source>
        <strain evidence="10">CECT 7928</strain>
    </source>
</reference>
<dbReference type="GO" id="GO:0061603">
    <property type="term" value="F:molybdenum cofactor guanylyltransferase activity"/>
    <property type="evidence" value="ECO:0007669"/>
    <property type="project" value="UniProtKB-EC"/>
</dbReference>
<keyword evidence="5 8" id="KW-0460">Magnesium</keyword>
<dbReference type="EMBL" id="CAKLDM010000002">
    <property type="protein sequence ID" value="CAH0539889.1"/>
    <property type="molecule type" value="Genomic_DNA"/>
</dbReference>
<comment type="similarity">
    <text evidence="8">Belongs to the MobA family.</text>
</comment>
<comment type="catalytic activity">
    <reaction evidence="8">
        <text>Mo-molybdopterin + GTP + H(+) = Mo-molybdopterin guanine dinucleotide + diphosphate</text>
        <dbReference type="Rhea" id="RHEA:34243"/>
        <dbReference type="ChEBI" id="CHEBI:15378"/>
        <dbReference type="ChEBI" id="CHEBI:33019"/>
        <dbReference type="ChEBI" id="CHEBI:37565"/>
        <dbReference type="ChEBI" id="CHEBI:71302"/>
        <dbReference type="ChEBI" id="CHEBI:71310"/>
        <dbReference type="EC" id="2.7.7.77"/>
    </reaction>
</comment>
<protein>
    <recommendedName>
        <fullName evidence="8">Molybdenum cofactor guanylyltransferase</fullName>
        <shortName evidence="8">MoCo guanylyltransferase</shortName>
        <ecNumber evidence="8">2.7.7.77</ecNumber>
    </recommendedName>
    <alternativeName>
        <fullName evidence="8">GTP:molybdopterin guanylyltransferase</fullName>
    </alternativeName>
    <alternativeName>
        <fullName evidence="8">Mo-MPT guanylyltransferase</fullName>
    </alternativeName>
    <alternativeName>
        <fullName evidence="8">Molybdopterin guanylyltransferase</fullName>
    </alternativeName>
    <alternativeName>
        <fullName evidence="8">Molybdopterin-guanine dinucleotide synthase</fullName>
        <shortName evidence="8">MGD synthase</shortName>
    </alternativeName>
</protein>
<dbReference type="Pfam" id="PF12804">
    <property type="entry name" value="NTP_transf_3"/>
    <property type="match status" value="1"/>
</dbReference>
<keyword evidence="4 8" id="KW-0547">Nucleotide-binding</keyword>
<feature type="binding site" evidence="8">
    <location>
        <position position="100"/>
    </location>
    <ligand>
        <name>Mg(2+)</name>
        <dbReference type="ChEBI" id="CHEBI:18420"/>
    </ligand>
</feature>
<dbReference type="EC" id="2.7.7.77" evidence="8"/>
<dbReference type="NCBIfam" id="TIGR02665">
    <property type="entry name" value="molyb_mobA"/>
    <property type="match status" value="1"/>
</dbReference>
<dbReference type="CDD" id="cd02503">
    <property type="entry name" value="MobA"/>
    <property type="match status" value="1"/>
</dbReference>
<dbReference type="InterPro" id="IPR013482">
    <property type="entry name" value="Molybde_CF_guanTrfase"/>
</dbReference>
<evidence type="ECO:0000256" key="4">
    <source>
        <dbReference type="ARBA" id="ARBA00022741"/>
    </source>
</evidence>
<evidence type="ECO:0000313" key="10">
    <source>
        <dbReference type="EMBL" id="CAH0539889.1"/>
    </source>
</evidence>
<feature type="domain" description="MobA-like NTP transferase" evidence="9">
    <location>
        <begin position="10"/>
        <end position="157"/>
    </location>
</feature>
<comment type="caution">
    <text evidence="10">The sequence shown here is derived from an EMBL/GenBank/DDBJ whole genome shotgun (WGS) entry which is preliminary data.</text>
</comment>
<keyword evidence="1 8" id="KW-0963">Cytoplasm</keyword>
<feature type="binding site" evidence="8">
    <location>
        <begin position="12"/>
        <end position="14"/>
    </location>
    <ligand>
        <name>GTP</name>
        <dbReference type="ChEBI" id="CHEBI:37565"/>
    </ligand>
</feature>
<name>A0ABN8E7C5_9VIBR</name>
<dbReference type="HAMAP" id="MF_00316">
    <property type="entry name" value="MobA"/>
    <property type="match status" value="1"/>
</dbReference>
<dbReference type="RefSeq" id="WP_237361951.1">
    <property type="nucleotide sequence ID" value="NZ_CAKLDM010000002.1"/>
</dbReference>
<keyword evidence="10" id="KW-0548">Nucleotidyltransferase</keyword>
<accession>A0ABN8E7C5</accession>
<comment type="cofactor">
    <cofactor evidence="8">
        <name>Mg(2+)</name>
        <dbReference type="ChEBI" id="CHEBI:18420"/>
    </cofactor>
</comment>
<evidence type="ECO:0000313" key="11">
    <source>
        <dbReference type="Proteomes" id="UP000838748"/>
    </source>
</evidence>
<evidence type="ECO:0000256" key="2">
    <source>
        <dbReference type="ARBA" id="ARBA00022679"/>
    </source>
</evidence>
<comment type="subunit">
    <text evidence="8">Monomer.</text>
</comment>
<gene>
    <name evidence="10" type="primary">mobA_1</name>
    <name evidence="8" type="synonym">mobA</name>
    <name evidence="10" type="ORF">VMF7928_02509</name>
</gene>
<evidence type="ECO:0000256" key="1">
    <source>
        <dbReference type="ARBA" id="ARBA00022490"/>
    </source>
</evidence>
<dbReference type="InterPro" id="IPR029044">
    <property type="entry name" value="Nucleotide-diphossugar_trans"/>
</dbReference>
<feature type="binding site" evidence="8">
    <location>
        <position position="100"/>
    </location>
    <ligand>
        <name>GTP</name>
        <dbReference type="ChEBI" id="CHEBI:37565"/>
    </ligand>
</feature>
<keyword evidence="7 8" id="KW-0501">Molybdenum cofactor biosynthesis</keyword>
<dbReference type="Gene3D" id="3.90.550.10">
    <property type="entry name" value="Spore Coat Polysaccharide Biosynthesis Protein SpsA, Chain A"/>
    <property type="match status" value="1"/>
</dbReference>
<keyword evidence="2 8" id="KW-0808">Transferase</keyword>
<evidence type="ECO:0000256" key="3">
    <source>
        <dbReference type="ARBA" id="ARBA00022723"/>
    </source>
</evidence>
<proteinExistence type="inferred from homology"/>
<comment type="subcellular location">
    <subcellularLocation>
        <location evidence="8">Cytoplasm</location>
    </subcellularLocation>
</comment>
<keyword evidence="6 8" id="KW-0342">GTP-binding</keyword>
<evidence type="ECO:0000259" key="9">
    <source>
        <dbReference type="Pfam" id="PF12804"/>
    </source>
</evidence>
<dbReference type="PANTHER" id="PTHR19136:SF81">
    <property type="entry name" value="MOLYBDENUM COFACTOR GUANYLYLTRANSFERASE"/>
    <property type="match status" value="1"/>
</dbReference>
<feature type="binding site" evidence="8">
    <location>
        <position position="53"/>
    </location>
    <ligand>
        <name>GTP</name>
        <dbReference type="ChEBI" id="CHEBI:37565"/>
    </ligand>
</feature>
<feature type="binding site" evidence="8">
    <location>
        <position position="70"/>
    </location>
    <ligand>
        <name>GTP</name>
        <dbReference type="ChEBI" id="CHEBI:37565"/>
    </ligand>
</feature>
<evidence type="ECO:0000256" key="7">
    <source>
        <dbReference type="ARBA" id="ARBA00023150"/>
    </source>
</evidence>
<comment type="domain">
    <text evidence="8">The N-terminal domain determines nucleotide recognition and specific binding, while the C-terminal domain determines the specific binding to the target protein.</text>
</comment>
<dbReference type="SUPFAM" id="SSF53448">
    <property type="entry name" value="Nucleotide-diphospho-sugar transferases"/>
    <property type="match status" value="1"/>
</dbReference>
<keyword evidence="3 8" id="KW-0479">Metal-binding</keyword>
<dbReference type="PANTHER" id="PTHR19136">
    <property type="entry name" value="MOLYBDENUM COFACTOR GUANYLYLTRANSFERASE"/>
    <property type="match status" value="1"/>
</dbReference>
<keyword evidence="11" id="KW-1185">Reference proteome</keyword>